<dbReference type="PRINTS" id="PR00420">
    <property type="entry name" value="RNGMNOXGNASE"/>
</dbReference>
<reference evidence="7" key="1">
    <citation type="journal article" date="2020" name="Stud. Mycol.">
        <title>101 Dothideomycetes genomes: a test case for predicting lifestyles and emergence of pathogens.</title>
        <authorList>
            <person name="Haridas S."/>
            <person name="Albert R."/>
            <person name="Binder M."/>
            <person name="Bloem J."/>
            <person name="Labutti K."/>
            <person name="Salamov A."/>
            <person name="Andreopoulos B."/>
            <person name="Baker S."/>
            <person name="Barry K."/>
            <person name="Bills G."/>
            <person name="Bluhm B."/>
            <person name="Cannon C."/>
            <person name="Castanera R."/>
            <person name="Culley D."/>
            <person name="Daum C."/>
            <person name="Ezra D."/>
            <person name="Gonzalez J."/>
            <person name="Henrissat B."/>
            <person name="Kuo A."/>
            <person name="Liang C."/>
            <person name="Lipzen A."/>
            <person name="Lutzoni F."/>
            <person name="Magnuson J."/>
            <person name="Mondo S."/>
            <person name="Nolan M."/>
            <person name="Ohm R."/>
            <person name="Pangilinan J."/>
            <person name="Park H.-J."/>
            <person name="Ramirez L."/>
            <person name="Alfaro M."/>
            <person name="Sun H."/>
            <person name="Tritt A."/>
            <person name="Yoshinaga Y."/>
            <person name="Zwiers L.-H."/>
            <person name="Turgeon B."/>
            <person name="Goodwin S."/>
            <person name="Spatafora J."/>
            <person name="Crous P."/>
            <person name="Grigoriev I."/>
        </authorList>
    </citation>
    <scope>NUCLEOTIDE SEQUENCE</scope>
    <source>
        <strain evidence="7">CBS 119687</strain>
    </source>
</reference>
<keyword evidence="5" id="KW-0503">Monooxygenase</keyword>
<dbReference type="SUPFAM" id="SSF51905">
    <property type="entry name" value="FAD/NAD(P)-binding domain"/>
    <property type="match status" value="1"/>
</dbReference>
<gene>
    <name evidence="7" type="ORF">P153DRAFT_334548</name>
</gene>
<keyword evidence="3" id="KW-0274">FAD</keyword>
<dbReference type="SUPFAM" id="SSF54373">
    <property type="entry name" value="FAD-linked reductases, C-terminal domain"/>
    <property type="match status" value="1"/>
</dbReference>
<evidence type="ECO:0000256" key="2">
    <source>
        <dbReference type="ARBA" id="ARBA00022630"/>
    </source>
</evidence>
<dbReference type="Proteomes" id="UP000799771">
    <property type="component" value="Unassembled WGS sequence"/>
</dbReference>
<dbReference type="Gene3D" id="3.50.50.60">
    <property type="entry name" value="FAD/NAD(P)-binding domain"/>
    <property type="match status" value="1"/>
</dbReference>
<keyword evidence="8" id="KW-1185">Reference proteome</keyword>
<evidence type="ECO:0000313" key="8">
    <source>
        <dbReference type="Proteomes" id="UP000799771"/>
    </source>
</evidence>
<evidence type="ECO:0000313" key="7">
    <source>
        <dbReference type="EMBL" id="KAF2132052.1"/>
    </source>
</evidence>
<dbReference type="OrthoDB" id="1047367at2759"/>
<dbReference type="PANTHER" id="PTHR13789:SF261">
    <property type="entry name" value="HYDROXYLASE, PUTATIVE (AFU_ORTHOLOGUE AFUA_7G00590)-RELATED"/>
    <property type="match status" value="1"/>
</dbReference>
<dbReference type="RefSeq" id="XP_033526439.1">
    <property type="nucleotide sequence ID" value="XM_033665621.1"/>
</dbReference>
<sequence>MDFTRNQSSDHSEPSTRPLNVTIVGAGIGGLTAAISLRQQGHTVTLLEQSRLASETGAAVHLAPNAQGLLRRIGIIPEDQGAVNASSLNQRLFNGKPMFQVDLEKDAHRWQWPWQLAHRIHLHESLKKRATSEDGPGKPAVLNTRSRVVDVDPQEGTVTLENGEKIHGDVIVGADGVHSKTRRKVPGAENVETFGSGKSAYRFLIPRERALADPDTKKYAEREGELFMFIGRDRRIVLYPTSNNELLNFVNIHPTADSQIVSEAPGSGDWQNTGNIDKMLEVYKNFEPAALKLLSMADEESLKVWELLDMEKLPTWTEQKLVLIGDAAHPFTPHLGQGAAQAIEDAISLAVMLPRNTPLDSIPARLKLYEKCRYERASRVQEVSRILGEDRDGPPPINAAQFSDYNFGHDEWDHSTQILREWEWENKKNLWWRMPTSFGPMPGPRQDFQGRPRDGSKATFKTASIKFRSSGTMLRNLFPTKNLKFALPNTNVFATFAVTHLNNLEWLGGRGYIHFGLYIHGAQYTKEDGETVQGTYLPILFENLADPIISGREELGFPKLFADLDLQQDGQNLTLNASWMSSKFCSMTFSGLEDSVAAETSSDTDASSAPKDEGMFLHKTIPASSNDGKQADVEYTTFLPFAEDAKTVERKFEKSLTAKKAEIKFDALDWKALPTLHHIIERLQEIPIYEVVEAKVVEGTGVSDVSSIQRIEPAL</sequence>
<name>A0A6A6AJ98_9PLEO</name>
<keyword evidence="2" id="KW-0285">Flavoprotein</keyword>
<evidence type="ECO:0000256" key="3">
    <source>
        <dbReference type="ARBA" id="ARBA00022827"/>
    </source>
</evidence>
<proteinExistence type="inferred from homology"/>
<dbReference type="AlphaFoldDB" id="A0A6A6AJ98"/>
<dbReference type="GeneID" id="54406053"/>
<comment type="similarity">
    <text evidence="1">Belongs to the paxM FAD-dependent monooxygenase family.</text>
</comment>
<dbReference type="Gene3D" id="2.40.400.10">
    <property type="entry name" value="Acetoacetate decarboxylase-like"/>
    <property type="match status" value="1"/>
</dbReference>
<dbReference type="InterPro" id="IPR023375">
    <property type="entry name" value="ADC_dom_sf"/>
</dbReference>
<evidence type="ECO:0000256" key="5">
    <source>
        <dbReference type="ARBA" id="ARBA00023033"/>
    </source>
</evidence>
<dbReference type="GO" id="GO:0004497">
    <property type="term" value="F:monooxygenase activity"/>
    <property type="evidence" value="ECO:0007669"/>
    <property type="project" value="UniProtKB-KW"/>
</dbReference>
<accession>A0A6A6AJ98</accession>
<evidence type="ECO:0000259" key="6">
    <source>
        <dbReference type="Pfam" id="PF01494"/>
    </source>
</evidence>
<dbReference type="EMBL" id="ML977501">
    <property type="protein sequence ID" value="KAF2132052.1"/>
    <property type="molecule type" value="Genomic_DNA"/>
</dbReference>
<dbReference type="GO" id="GO:0016829">
    <property type="term" value="F:lyase activity"/>
    <property type="evidence" value="ECO:0007669"/>
    <property type="project" value="InterPro"/>
</dbReference>
<dbReference type="Pfam" id="PF01494">
    <property type="entry name" value="FAD_binding_3"/>
    <property type="match status" value="1"/>
</dbReference>
<dbReference type="InterPro" id="IPR010451">
    <property type="entry name" value="Acetoacetate_decarboxylase"/>
</dbReference>
<protein>
    <submittedName>
        <fullName evidence="7">FAD/NAD(P)-binding domain-containing protein</fullName>
    </submittedName>
</protein>
<keyword evidence="4" id="KW-0560">Oxidoreductase</keyword>
<dbReference type="InterPro" id="IPR036188">
    <property type="entry name" value="FAD/NAD-bd_sf"/>
</dbReference>
<dbReference type="InterPro" id="IPR002938">
    <property type="entry name" value="FAD-bd"/>
</dbReference>
<dbReference type="SUPFAM" id="SSF160104">
    <property type="entry name" value="Acetoacetate decarboxylase-like"/>
    <property type="match status" value="1"/>
</dbReference>
<organism evidence="7 8">
    <name type="scientific">Dothidotthia symphoricarpi CBS 119687</name>
    <dbReference type="NCBI Taxonomy" id="1392245"/>
    <lineage>
        <taxon>Eukaryota</taxon>
        <taxon>Fungi</taxon>
        <taxon>Dikarya</taxon>
        <taxon>Ascomycota</taxon>
        <taxon>Pezizomycotina</taxon>
        <taxon>Dothideomycetes</taxon>
        <taxon>Pleosporomycetidae</taxon>
        <taxon>Pleosporales</taxon>
        <taxon>Dothidotthiaceae</taxon>
        <taxon>Dothidotthia</taxon>
    </lineage>
</organism>
<evidence type="ECO:0000256" key="1">
    <source>
        <dbReference type="ARBA" id="ARBA00007992"/>
    </source>
</evidence>
<dbReference type="InterPro" id="IPR050493">
    <property type="entry name" value="FAD-dep_Monooxygenase_BioMet"/>
</dbReference>
<dbReference type="Pfam" id="PF06314">
    <property type="entry name" value="ADC"/>
    <property type="match status" value="1"/>
</dbReference>
<feature type="domain" description="FAD-binding" evidence="6">
    <location>
        <begin position="20"/>
        <end position="381"/>
    </location>
</feature>
<dbReference type="GO" id="GO:0071949">
    <property type="term" value="F:FAD binding"/>
    <property type="evidence" value="ECO:0007669"/>
    <property type="project" value="InterPro"/>
</dbReference>
<evidence type="ECO:0000256" key="4">
    <source>
        <dbReference type="ARBA" id="ARBA00023002"/>
    </source>
</evidence>
<dbReference type="PANTHER" id="PTHR13789">
    <property type="entry name" value="MONOOXYGENASE"/>
    <property type="match status" value="1"/>
</dbReference>